<dbReference type="InterPro" id="IPR035093">
    <property type="entry name" value="RelE/ParE_toxin_dom_sf"/>
</dbReference>
<dbReference type="AlphaFoldDB" id="A0A0G0NDE4"/>
<evidence type="ECO:0000256" key="1">
    <source>
        <dbReference type="ARBA" id="ARBA00022649"/>
    </source>
</evidence>
<dbReference type="PANTHER" id="PTHR38813">
    <property type="match status" value="1"/>
</dbReference>
<reference evidence="2 3" key="1">
    <citation type="journal article" date="2015" name="Nature">
        <title>rRNA introns, odd ribosomes, and small enigmatic genomes across a large radiation of phyla.</title>
        <authorList>
            <person name="Brown C.T."/>
            <person name="Hug L.A."/>
            <person name="Thomas B.C."/>
            <person name="Sharon I."/>
            <person name="Castelle C.J."/>
            <person name="Singh A."/>
            <person name="Wilkins M.J."/>
            <person name="Williams K.H."/>
            <person name="Banfield J.F."/>
        </authorList>
    </citation>
    <scope>NUCLEOTIDE SEQUENCE [LARGE SCALE GENOMIC DNA]</scope>
</reference>
<comment type="caution">
    <text evidence="2">The sequence shown here is derived from an EMBL/GenBank/DDBJ whole genome shotgun (WGS) entry which is preliminary data.</text>
</comment>
<dbReference type="InterPro" id="IPR052747">
    <property type="entry name" value="TA_system_RelE_toxin"/>
</dbReference>
<keyword evidence="1" id="KW-1277">Toxin-antitoxin system</keyword>
<evidence type="ECO:0000313" key="2">
    <source>
        <dbReference type="EMBL" id="KKR14149.1"/>
    </source>
</evidence>
<dbReference type="EMBL" id="LBWQ01000005">
    <property type="protein sequence ID" value="KKR14149.1"/>
    <property type="molecule type" value="Genomic_DNA"/>
</dbReference>
<dbReference type="Gene3D" id="3.30.2310.20">
    <property type="entry name" value="RelE-like"/>
    <property type="match status" value="1"/>
</dbReference>
<accession>A0A0G0NDE4</accession>
<name>A0A0G0NDE4_9BACT</name>
<protein>
    <submittedName>
        <fullName evidence="2">Plasmid stabilization system</fullName>
    </submittedName>
</protein>
<proteinExistence type="predicted"/>
<organism evidence="2 3">
    <name type="scientific">Candidatus Woesebacteria bacterium GW2011_GWA1_39_21b</name>
    <dbReference type="NCBI Taxonomy" id="1618551"/>
    <lineage>
        <taxon>Bacteria</taxon>
        <taxon>Candidatus Woeseibacteriota</taxon>
    </lineage>
</organism>
<dbReference type="Proteomes" id="UP000034690">
    <property type="component" value="Unassembled WGS sequence"/>
</dbReference>
<dbReference type="InterPro" id="IPR007712">
    <property type="entry name" value="RelE/ParE_toxin"/>
</dbReference>
<sequence length="88" mass="10383">MAYKIAYHRRVDKFFAHATQKERERIIKHIETIAQNPFTSYTNLSVLTGTLNGFRLRVGNIRVVYELDNKNQIIYVAKINHRGSIYTR</sequence>
<evidence type="ECO:0000313" key="3">
    <source>
        <dbReference type="Proteomes" id="UP000034690"/>
    </source>
</evidence>
<dbReference type="PANTHER" id="PTHR38813:SF1">
    <property type="entry name" value="TOXIN RELE1-RELATED"/>
    <property type="match status" value="1"/>
</dbReference>
<gene>
    <name evidence="2" type="ORF">UT40_C0005G0078</name>
</gene>
<dbReference type="Pfam" id="PF05016">
    <property type="entry name" value="ParE_toxin"/>
    <property type="match status" value="1"/>
</dbReference>
<dbReference type="SUPFAM" id="SSF143011">
    <property type="entry name" value="RelE-like"/>
    <property type="match status" value="1"/>
</dbReference>